<dbReference type="EMBL" id="JBDYKN010000009">
    <property type="protein sequence ID" value="MEP7730099.1"/>
    <property type="molecule type" value="Genomic_DNA"/>
</dbReference>
<protein>
    <submittedName>
        <fullName evidence="1">Uncharacterized protein</fullName>
    </submittedName>
</protein>
<reference evidence="1 2" key="1">
    <citation type="submission" date="2024-05" db="EMBL/GenBank/DDBJ databases">
        <authorList>
            <person name="Busch G.E."/>
            <person name="Sharma I."/>
        </authorList>
    </citation>
    <scope>NUCLEOTIDE SEQUENCE [LARGE SCALE GENOMIC DNA]</scope>
    <source>
        <strain evidence="1 2">23GB23</strain>
    </source>
</reference>
<evidence type="ECO:0000313" key="1">
    <source>
        <dbReference type="EMBL" id="MEP7730099.1"/>
    </source>
</evidence>
<name>A0ABV0L0Z9_9GAMM</name>
<gene>
    <name evidence="1" type="ORF">ABKW32_11620</name>
</gene>
<sequence>MEGLDFKNGNQELPRLAVGVDGVIAVDNIKEACTGDDTSQCEVISYKESGGFIGSLGLGV</sequence>
<accession>A0ABV0L0Z9</accession>
<dbReference type="Proteomes" id="UP001471651">
    <property type="component" value="Unassembled WGS sequence"/>
</dbReference>
<comment type="caution">
    <text evidence="1">The sequence shown here is derived from an EMBL/GenBank/DDBJ whole genome shotgun (WGS) entry which is preliminary data.</text>
</comment>
<evidence type="ECO:0000313" key="2">
    <source>
        <dbReference type="Proteomes" id="UP001471651"/>
    </source>
</evidence>
<organism evidence="1 2">
    <name type="scientific">Marinomonas primoryensis</name>
    <dbReference type="NCBI Taxonomy" id="178399"/>
    <lineage>
        <taxon>Bacteria</taxon>
        <taxon>Pseudomonadati</taxon>
        <taxon>Pseudomonadota</taxon>
        <taxon>Gammaproteobacteria</taxon>
        <taxon>Oceanospirillales</taxon>
        <taxon>Oceanospirillaceae</taxon>
        <taxon>Marinomonas</taxon>
    </lineage>
</organism>
<keyword evidence="2" id="KW-1185">Reference proteome</keyword>
<proteinExistence type="predicted"/>
<dbReference type="RefSeq" id="WP_348577140.1">
    <property type="nucleotide sequence ID" value="NZ_JBDYKN010000009.1"/>
</dbReference>